<evidence type="ECO:0000256" key="8">
    <source>
        <dbReference type="SAM" id="Phobius"/>
    </source>
</evidence>
<keyword evidence="11" id="KW-1185">Reference proteome</keyword>
<feature type="transmembrane region" description="Helical" evidence="8">
    <location>
        <begin position="68"/>
        <end position="89"/>
    </location>
</feature>
<organism evidence="10 11">
    <name type="scientific">Candidozyma haemuli</name>
    <dbReference type="NCBI Taxonomy" id="45357"/>
    <lineage>
        <taxon>Eukaryota</taxon>
        <taxon>Fungi</taxon>
        <taxon>Dikarya</taxon>
        <taxon>Ascomycota</taxon>
        <taxon>Saccharomycotina</taxon>
        <taxon>Pichiomycetes</taxon>
        <taxon>Metschnikowiaceae</taxon>
        <taxon>Candidozyma</taxon>
    </lineage>
</organism>
<proteinExistence type="inferred from homology"/>
<feature type="transmembrane region" description="Helical" evidence="8">
    <location>
        <begin position="464"/>
        <end position="481"/>
    </location>
</feature>
<dbReference type="EMBL" id="PKFO01000001">
    <property type="protein sequence ID" value="PVH18674.1"/>
    <property type="molecule type" value="Genomic_DNA"/>
</dbReference>
<keyword evidence="4 8" id="KW-0812">Transmembrane</keyword>
<comment type="caution">
    <text evidence="10">The sequence shown here is derived from an EMBL/GenBank/DDBJ whole genome shotgun (WGS) entry which is preliminary data.</text>
</comment>
<feature type="region of interest" description="Disordered" evidence="7">
    <location>
        <begin position="1"/>
        <end position="29"/>
    </location>
</feature>
<dbReference type="PANTHER" id="PTHR23514">
    <property type="entry name" value="BYPASS OF STOP CODON PROTEIN 6"/>
    <property type="match status" value="1"/>
</dbReference>
<dbReference type="RefSeq" id="XP_025339614.1">
    <property type="nucleotide sequence ID" value="XM_025484683.1"/>
</dbReference>
<dbReference type="PANTHER" id="PTHR23514:SF3">
    <property type="entry name" value="BYPASS OF STOP CODON PROTEIN 6"/>
    <property type="match status" value="1"/>
</dbReference>
<dbReference type="InterPro" id="IPR011701">
    <property type="entry name" value="MFS"/>
</dbReference>
<feature type="transmembrane region" description="Helical" evidence="8">
    <location>
        <begin position="101"/>
        <end position="121"/>
    </location>
</feature>
<feature type="transmembrane region" description="Helical" evidence="8">
    <location>
        <begin position="430"/>
        <end position="452"/>
    </location>
</feature>
<evidence type="ECO:0000256" key="2">
    <source>
        <dbReference type="ARBA" id="ARBA00008335"/>
    </source>
</evidence>
<reference evidence="10 11" key="1">
    <citation type="submission" date="2017-12" db="EMBL/GenBank/DDBJ databases">
        <title>Genome Sequence of a Multidrug-Resistant Candida haemulonii Isolate from a Patient with Chronic Leg Ulcers in Israel.</title>
        <authorList>
            <person name="Chow N.A."/>
            <person name="Gade L."/>
            <person name="Batra D."/>
            <person name="Rowe L.A."/>
            <person name="Ben-Ami R."/>
            <person name="Loparev V.N."/>
            <person name="Litvintseva A.P."/>
        </authorList>
    </citation>
    <scope>NUCLEOTIDE SEQUENCE [LARGE SCALE GENOMIC DNA]</scope>
    <source>
        <strain evidence="10 11">B11899</strain>
    </source>
</reference>
<dbReference type="Pfam" id="PF07690">
    <property type="entry name" value="MFS_1"/>
    <property type="match status" value="1"/>
</dbReference>
<feature type="transmembrane region" description="Helical" evidence="8">
    <location>
        <begin position="222"/>
        <end position="242"/>
    </location>
</feature>
<feature type="transmembrane region" description="Helical" evidence="8">
    <location>
        <begin position="128"/>
        <end position="148"/>
    </location>
</feature>
<dbReference type="InterPro" id="IPR020846">
    <property type="entry name" value="MFS_dom"/>
</dbReference>
<comment type="similarity">
    <text evidence="2">Belongs to the major facilitator superfamily.</text>
</comment>
<keyword evidence="6 8" id="KW-0472">Membrane</keyword>
<dbReference type="GO" id="GO:0022857">
    <property type="term" value="F:transmembrane transporter activity"/>
    <property type="evidence" value="ECO:0007669"/>
    <property type="project" value="InterPro"/>
</dbReference>
<dbReference type="GO" id="GO:0012505">
    <property type="term" value="C:endomembrane system"/>
    <property type="evidence" value="ECO:0007669"/>
    <property type="project" value="UniProtKB-SubCell"/>
</dbReference>
<name>A0A2V1ALX8_9ASCO</name>
<accession>A0A2V1ALX8</accession>
<dbReference type="STRING" id="45357.A0A2V1ALX8"/>
<feature type="transmembrane region" description="Helical" evidence="8">
    <location>
        <begin position="187"/>
        <end position="207"/>
    </location>
</feature>
<evidence type="ECO:0000259" key="9">
    <source>
        <dbReference type="PROSITE" id="PS50850"/>
    </source>
</evidence>
<evidence type="ECO:0000313" key="11">
    <source>
        <dbReference type="Proteomes" id="UP000244309"/>
    </source>
</evidence>
<dbReference type="GO" id="GO:0016020">
    <property type="term" value="C:membrane"/>
    <property type="evidence" value="ECO:0007669"/>
    <property type="project" value="TreeGrafter"/>
</dbReference>
<keyword evidence="3" id="KW-0813">Transport</keyword>
<feature type="domain" description="Major facilitator superfamily (MFS) profile" evidence="9">
    <location>
        <begin position="67"/>
        <end position="486"/>
    </location>
</feature>
<feature type="transmembrane region" description="Helical" evidence="8">
    <location>
        <begin position="369"/>
        <end position="388"/>
    </location>
</feature>
<evidence type="ECO:0000256" key="1">
    <source>
        <dbReference type="ARBA" id="ARBA00004127"/>
    </source>
</evidence>
<dbReference type="InterPro" id="IPR051788">
    <property type="entry name" value="MFS_Transporter"/>
</dbReference>
<gene>
    <name evidence="10" type="ORF">CXQ85_000959</name>
</gene>
<keyword evidence="5 8" id="KW-1133">Transmembrane helix</keyword>
<dbReference type="SUPFAM" id="SSF103473">
    <property type="entry name" value="MFS general substrate transporter"/>
    <property type="match status" value="1"/>
</dbReference>
<evidence type="ECO:0000256" key="6">
    <source>
        <dbReference type="ARBA" id="ARBA00023136"/>
    </source>
</evidence>
<evidence type="ECO:0000256" key="4">
    <source>
        <dbReference type="ARBA" id="ARBA00022692"/>
    </source>
</evidence>
<dbReference type="PROSITE" id="PS50850">
    <property type="entry name" value="MFS"/>
    <property type="match status" value="1"/>
</dbReference>
<dbReference type="GeneID" id="37006290"/>
<evidence type="ECO:0000256" key="7">
    <source>
        <dbReference type="SAM" id="MobiDB-lite"/>
    </source>
</evidence>
<protein>
    <recommendedName>
        <fullName evidence="9">Major facilitator superfamily (MFS) profile domain-containing protein</fullName>
    </recommendedName>
</protein>
<dbReference type="Proteomes" id="UP000244309">
    <property type="component" value="Unassembled WGS sequence"/>
</dbReference>
<evidence type="ECO:0000256" key="3">
    <source>
        <dbReference type="ARBA" id="ARBA00022448"/>
    </source>
</evidence>
<feature type="transmembrane region" description="Helical" evidence="8">
    <location>
        <begin position="154"/>
        <end position="175"/>
    </location>
</feature>
<dbReference type="OrthoDB" id="413079at2759"/>
<sequence>MSSIPLEDLNEPFLEPGPEGSTGDGHGPDFKYLATLPPNQKYVTQFNGQQVYIDSVDWRDSKLMKFQVVVALSTFILFGLGDQTIGTIIPKLQEQYHIGDLQTSFIFLSSTAGYFISALTCEFFQRSFGVRGVGIIGTGCLALAFFIISTHPPFWLFIVCYMINGIGLGSLDASVNGWVGGIADSNQILGIVHGCYGLGCMISPPLITKLMERKHNPWNWNHYYVVLSIYGVINLVCFTFSFRHETAAKHKFNVILKEQKRSLADKDPEFEIGSGDESVEDTVNEGTDVSFTDALKSKLVWVFAICLFIYVGGEVAFGAWLMTFLIRIKKLSYNYSSWMATTFWLGLTVGRIALGFVTAHVFNTELMANLAYIVASSAGYLIFCLFAFSKANWILFPIVFITGLFVGPIFPTTIVASIEILPTRYHATSVGFICAFGGGGAAALPFLVGFVADHSKLGMKAHPFIVFALYLILLVLWAGICKRYAGHKRRGVL</sequence>
<feature type="transmembrane region" description="Helical" evidence="8">
    <location>
        <begin position="342"/>
        <end position="362"/>
    </location>
</feature>
<feature type="transmembrane region" description="Helical" evidence="8">
    <location>
        <begin position="299"/>
        <end position="322"/>
    </location>
</feature>
<comment type="subcellular location">
    <subcellularLocation>
        <location evidence="1">Endomembrane system</location>
        <topology evidence="1">Multi-pass membrane protein</topology>
    </subcellularLocation>
</comment>
<dbReference type="VEuPathDB" id="FungiDB:CXQ85_000959"/>
<dbReference type="Gene3D" id="1.20.1250.20">
    <property type="entry name" value="MFS general substrate transporter like domains"/>
    <property type="match status" value="2"/>
</dbReference>
<feature type="transmembrane region" description="Helical" evidence="8">
    <location>
        <begin position="394"/>
        <end position="418"/>
    </location>
</feature>
<dbReference type="InterPro" id="IPR036259">
    <property type="entry name" value="MFS_trans_sf"/>
</dbReference>
<evidence type="ECO:0000256" key="5">
    <source>
        <dbReference type="ARBA" id="ARBA00022989"/>
    </source>
</evidence>
<dbReference type="AlphaFoldDB" id="A0A2V1ALX8"/>
<evidence type="ECO:0000313" key="10">
    <source>
        <dbReference type="EMBL" id="PVH18674.1"/>
    </source>
</evidence>